<evidence type="ECO:0000313" key="2">
    <source>
        <dbReference type="EMBL" id="KAE8056268.1"/>
    </source>
</evidence>
<name>A0A5N6R8Z0_9ROSI</name>
<protein>
    <submittedName>
        <fullName evidence="2">Uncharacterized protein</fullName>
    </submittedName>
</protein>
<dbReference type="EMBL" id="CM017325">
    <property type="protein sequence ID" value="KAE8056268.1"/>
    <property type="molecule type" value="Genomic_DNA"/>
</dbReference>
<proteinExistence type="predicted"/>
<reference evidence="2 3" key="1">
    <citation type="submission" date="2019-06" db="EMBL/GenBank/DDBJ databases">
        <title>A chromosomal-level reference genome of Carpinus fangiana (Coryloideae, Betulaceae).</title>
        <authorList>
            <person name="Yang X."/>
            <person name="Wang Z."/>
            <person name="Zhang L."/>
            <person name="Hao G."/>
            <person name="Liu J."/>
            <person name="Yang Y."/>
        </authorList>
    </citation>
    <scope>NUCLEOTIDE SEQUENCE [LARGE SCALE GENOMIC DNA]</scope>
    <source>
        <strain evidence="2">Cfa_2016G</strain>
        <tissue evidence="2">Leaf</tissue>
    </source>
</reference>
<sequence length="101" mass="11327">MQISAGTGPERSWAVQASPEKPAHSRDRVLMLCFFQRTRGSELLVESDVAVERFLGGDEVTKLEALGESETQRNGEWDLRPGRQRAVVRRVRLCGILNFGN</sequence>
<gene>
    <name evidence="2" type="ORF">FH972_013055</name>
</gene>
<dbReference type="AlphaFoldDB" id="A0A5N6R8Z0"/>
<keyword evidence="3" id="KW-1185">Reference proteome</keyword>
<evidence type="ECO:0000313" key="3">
    <source>
        <dbReference type="Proteomes" id="UP000327013"/>
    </source>
</evidence>
<evidence type="ECO:0000256" key="1">
    <source>
        <dbReference type="SAM" id="MobiDB-lite"/>
    </source>
</evidence>
<accession>A0A5N6R8Z0</accession>
<dbReference type="Proteomes" id="UP000327013">
    <property type="component" value="Chromosome 5"/>
</dbReference>
<feature type="region of interest" description="Disordered" evidence="1">
    <location>
        <begin position="1"/>
        <end position="23"/>
    </location>
</feature>
<organism evidence="2 3">
    <name type="scientific">Carpinus fangiana</name>
    <dbReference type="NCBI Taxonomy" id="176857"/>
    <lineage>
        <taxon>Eukaryota</taxon>
        <taxon>Viridiplantae</taxon>
        <taxon>Streptophyta</taxon>
        <taxon>Embryophyta</taxon>
        <taxon>Tracheophyta</taxon>
        <taxon>Spermatophyta</taxon>
        <taxon>Magnoliopsida</taxon>
        <taxon>eudicotyledons</taxon>
        <taxon>Gunneridae</taxon>
        <taxon>Pentapetalae</taxon>
        <taxon>rosids</taxon>
        <taxon>fabids</taxon>
        <taxon>Fagales</taxon>
        <taxon>Betulaceae</taxon>
        <taxon>Carpinus</taxon>
    </lineage>
</organism>